<dbReference type="HOGENOM" id="CLU_115877_0_0_7"/>
<evidence type="ECO:0000256" key="1">
    <source>
        <dbReference type="ARBA" id="ARBA00009350"/>
    </source>
</evidence>
<dbReference type="EMBL" id="CP001816">
    <property type="protein sequence ID" value="ACZ13043.1"/>
    <property type="molecule type" value="Genomic_DNA"/>
</dbReference>
<reference evidence="4" key="1">
    <citation type="submission" date="2009-11" db="EMBL/GenBank/DDBJ databases">
        <title>The complete genome of Sulfurospirillum deleyianum DSM 6946.</title>
        <authorList>
            <consortium name="US DOE Joint Genome Institute (JGI-PGF)"/>
            <person name="Lucas S."/>
            <person name="Copeland A."/>
            <person name="Lapidus A."/>
            <person name="Glavina del Rio T."/>
            <person name="Dalin E."/>
            <person name="Tice H."/>
            <person name="Bruce D."/>
            <person name="Goodwin L."/>
            <person name="Pitluck S."/>
            <person name="Kyrpides N."/>
            <person name="Mavromatis K."/>
            <person name="Ivanova N."/>
            <person name="Ovchinnikova G."/>
            <person name="Munk A.C."/>
            <person name="Lu M."/>
            <person name="Brettin T."/>
            <person name="Detter J.C."/>
            <person name="Han C."/>
            <person name="Tapia R."/>
            <person name="Larimer F."/>
            <person name="Land M."/>
            <person name="Hauser L."/>
            <person name="Markowitz V."/>
            <person name="Cheng J.F."/>
            <person name="Hugenholtz P."/>
            <person name="Woyke T."/>
            <person name="Wu D."/>
            <person name="Aumann P."/>
            <person name="Schneider S."/>
            <person name="Lang E."/>
            <person name="Spring S."/>
            <person name="Klenk H.P."/>
            <person name="Eisen J.A."/>
        </authorList>
    </citation>
    <scope>NUCLEOTIDE SEQUENCE [LARGE SCALE GENOMIC DNA]</scope>
    <source>
        <strain evidence="4">ATCC 51133 / DSM 6946 / 5175</strain>
    </source>
</reference>
<dbReference type="PANTHER" id="PTHR37478:SF2">
    <property type="entry name" value="UPF0251 PROTEIN TK0562"/>
    <property type="match status" value="1"/>
</dbReference>
<organism evidence="3 4">
    <name type="scientific">Sulfurospirillum deleyianum (strain ATCC 51133 / DSM 6946 / 5175)</name>
    <dbReference type="NCBI Taxonomy" id="525898"/>
    <lineage>
        <taxon>Bacteria</taxon>
        <taxon>Pseudomonadati</taxon>
        <taxon>Campylobacterota</taxon>
        <taxon>Epsilonproteobacteria</taxon>
        <taxon>Campylobacterales</taxon>
        <taxon>Sulfurospirillaceae</taxon>
        <taxon>Sulfurospirillum</taxon>
    </lineage>
</organism>
<dbReference type="eggNOG" id="COG1342">
    <property type="taxonomic scope" value="Bacteria"/>
</dbReference>
<reference evidence="3 4" key="2">
    <citation type="journal article" date="2010" name="Stand. Genomic Sci.">
        <title>Complete genome sequence of Sulfurospirillum deleyianum type strain (5175).</title>
        <authorList>
            <person name="Sikorski J."/>
            <person name="Lapidus A."/>
            <person name="Copeland A."/>
            <person name="Glavina Del Rio T."/>
            <person name="Nolan M."/>
            <person name="Lucas S."/>
            <person name="Chen F."/>
            <person name="Tice H."/>
            <person name="Cheng J.F."/>
            <person name="Saunders E."/>
            <person name="Bruce D."/>
            <person name="Goodwin L."/>
            <person name="Pitluck S."/>
            <person name="Ovchinnikova G."/>
            <person name="Pati A."/>
            <person name="Ivanova N."/>
            <person name="Mavromatis K."/>
            <person name="Chen A."/>
            <person name="Palaniappan K."/>
            <person name="Chain P."/>
            <person name="Land M."/>
            <person name="Hauser L."/>
            <person name="Chang Y.J."/>
            <person name="Jeffries C.D."/>
            <person name="Brettin T."/>
            <person name="Detter J.C."/>
            <person name="Han C."/>
            <person name="Rohde M."/>
            <person name="Lang E."/>
            <person name="Spring S."/>
            <person name="Goker M."/>
            <person name="Bristow J."/>
            <person name="Eisen J.A."/>
            <person name="Markowitz V."/>
            <person name="Hugenholtz P."/>
            <person name="Kyrpides N.C."/>
            <person name="Klenk H.P."/>
        </authorList>
    </citation>
    <scope>NUCLEOTIDE SEQUENCE [LARGE SCALE GENOMIC DNA]</scope>
    <source>
        <strain evidence="4">ATCC 51133 / DSM 6946 / 5175</strain>
    </source>
</reference>
<dbReference type="InterPro" id="IPR036105">
    <property type="entry name" value="DiNase_FeMo-co_biosyn_sf"/>
</dbReference>
<keyword evidence="4" id="KW-1185">Reference proteome</keyword>
<dbReference type="STRING" id="525898.Sdel_2030"/>
<dbReference type="Gene3D" id="3.30.420.130">
    <property type="entry name" value="Dinitrogenase iron-molybdenum cofactor biosynthesis domain"/>
    <property type="match status" value="1"/>
</dbReference>
<dbReference type="Pfam" id="PF02001">
    <property type="entry name" value="DUF134"/>
    <property type="match status" value="1"/>
</dbReference>
<dbReference type="RefSeq" id="WP_012857788.1">
    <property type="nucleotide sequence ID" value="NC_013512.1"/>
</dbReference>
<dbReference type="OrthoDB" id="280278at2"/>
<dbReference type="Pfam" id="PF02579">
    <property type="entry name" value="Nitro_FeMo-Co"/>
    <property type="match status" value="1"/>
</dbReference>
<dbReference type="SUPFAM" id="SSF53146">
    <property type="entry name" value="Nitrogenase accessory factor-like"/>
    <property type="match status" value="1"/>
</dbReference>
<accession>D1B4M3</accession>
<dbReference type="InterPro" id="IPR003731">
    <property type="entry name" value="Di-Nase_FeMo-co_biosynth"/>
</dbReference>
<proteinExistence type="inferred from homology"/>
<feature type="domain" description="Dinitrogenase iron-molybdenum cofactor biosynthesis" evidence="2">
    <location>
        <begin position="115"/>
        <end position="182"/>
    </location>
</feature>
<dbReference type="KEGG" id="sdl:Sdel_2030"/>
<dbReference type="PANTHER" id="PTHR37478">
    <property type="match status" value="1"/>
</dbReference>
<evidence type="ECO:0000313" key="3">
    <source>
        <dbReference type="EMBL" id="ACZ13043.1"/>
    </source>
</evidence>
<dbReference type="AlphaFoldDB" id="D1B4M3"/>
<comment type="similarity">
    <text evidence="1">Belongs to the UPF0251 family.</text>
</comment>
<gene>
    <name evidence="3" type="ordered locus">Sdel_2030</name>
</gene>
<dbReference type="InterPro" id="IPR002852">
    <property type="entry name" value="UPF0251"/>
</dbReference>
<name>D1B4M3_SULD5</name>
<evidence type="ECO:0000313" key="4">
    <source>
        <dbReference type="Proteomes" id="UP000002222"/>
    </source>
</evidence>
<dbReference type="Proteomes" id="UP000002222">
    <property type="component" value="Chromosome"/>
</dbReference>
<dbReference type="eggNOG" id="COG1433">
    <property type="taxonomic scope" value="Bacteria"/>
</dbReference>
<evidence type="ECO:0000259" key="2">
    <source>
        <dbReference type="Pfam" id="PF02579"/>
    </source>
</evidence>
<protein>
    <recommendedName>
        <fullName evidence="2">Dinitrogenase iron-molybdenum cofactor biosynthesis domain-containing protein</fullName>
    </recommendedName>
</protein>
<sequence>MSRQKCHRVTSYQPLITCFDPKGTKHDESISLIPEEVEALYLMDLLDLYQEEAALRMEVSRPTFARIIKSARQKVARALLGGYELHLGTKRERYVVAFCSNETTHFESLNIKDTYVCIFSVENHRIVKREILLNPAHEKEAKPPLVLAPLLHEHGVNFFLTKSLGQGLKNALSARGIHVIEKDVISEDEIPKLF</sequence>